<dbReference type="RefSeq" id="WP_163771119.1">
    <property type="nucleotide sequence ID" value="NZ_JAAGXA010000003.1"/>
</dbReference>
<reference evidence="3 4" key="1">
    <citation type="journal article" date="2014" name="Int. J. Syst. Evol. Microbiol.">
        <title>Nocardioides zeae sp. nov., isolated from the stem of Zea mays.</title>
        <authorList>
            <person name="Glaeser S.P."/>
            <person name="McInroy J.A."/>
            <person name="Busse H.J."/>
            <person name="Kampfer P."/>
        </authorList>
    </citation>
    <scope>NUCLEOTIDE SEQUENCE [LARGE SCALE GENOMIC DNA]</scope>
    <source>
        <strain evidence="3 4">JCM 30728</strain>
    </source>
</reference>
<comment type="similarity">
    <text evidence="1">Belongs to the YciI family.</text>
</comment>
<dbReference type="Proteomes" id="UP000468687">
    <property type="component" value="Unassembled WGS sequence"/>
</dbReference>
<protein>
    <recommendedName>
        <fullName evidence="2">YCII-related domain-containing protein</fullName>
    </recommendedName>
</protein>
<gene>
    <name evidence="3" type="ORF">G3T38_05610</name>
</gene>
<comment type="caution">
    <text evidence="3">The sequence shown here is derived from an EMBL/GenBank/DDBJ whole genome shotgun (WGS) entry which is preliminary data.</text>
</comment>
<dbReference type="InterPro" id="IPR005545">
    <property type="entry name" value="YCII"/>
</dbReference>
<evidence type="ECO:0000256" key="1">
    <source>
        <dbReference type="ARBA" id="ARBA00007689"/>
    </source>
</evidence>
<dbReference type="Pfam" id="PF03795">
    <property type="entry name" value="YCII"/>
    <property type="match status" value="1"/>
</dbReference>
<proteinExistence type="inferred from homology"/>
<keyword evidence="4" id="KW-1185">Reference proteome</keyword>
<name>A0A6P0HHI1_9ACTN</name>
<dbReference type="PANTHER" id="PTHR37828">
    <property type="entry name" value="GSR2449 PROTEIN"/>
    <property type="match status" value="1"/>
</dbReference>
<evidence type="ECO:0000313" key="4">
    <source>
        <dbReference type="Proteomes" id="UP000468687"/>
    </source>
</evidence>
<evidence type="ECO:0000313" key="3">
    <source>
        <dbReference type="EMBL" id="NEN77750.1"/>
    </source>
</evidence>
<feature type="domain" description="YCII-related" evidence="2">
    <location>
        <begin position="4"/>
        <end position="86"/>
    </location>
</feature>
<organism evidence="3 4">
    <name type="scientific">Nocardioides zeae</name>
    <dbReference type="NCBI Taxonomy" id="1457234"/>
    <lineage>
        <taxon>Bacteria</taxon>
        <taxon>Bacillati</taxon>
        <taxon>Actinomycetota</taxon>
        <taxon>Actinomycetes</taxon>
        <taxon>Propionibacteriales</taxon>
        <taxon>Nocardioidaceae</taxon>
        <taxon>Nocardioides</taxon>
    </lineage>
</organism>
<dbReference type="InterPro" id="IPR011008">
    <property type="entry name" value="Dimeric_a/b-barrel"/>
</dbReference>
<dbReference type="EMBL" id="JAAGXA010000003">
    <property type="protein sequence ID" value="NEN77750.1"/>
    <property type="molecule type" value="Genomic_DNA"/>
</dbReference>
<dbReference type="PANTHER" id="PTHR37828:SF1">
    <property type="entry name" value="YCII-RELATED DOMAIN-CONTAINING PROTEIN"/>
    <property type="match status" value="1"/>
</dbReference>
<evidence type="ECO:0000259" key="2">
    <source>
        <dbReference type="Pfam" id="PF03795"/>
    </source>
</evidence>
<accession>A0A6P0HHI1</accession>
<dbReference type="SUPFAM" id="SSF54909">
    <property type="entry name" value="Dimeric alpha+beta barrel"/>
    <property type="match status" value="1"/>
</dbReference>
<dbReference type="AlphaFoldDB" id="A0A6P0HHI1"/>
<dbReference type="Gene3D" id="3.30.70.1060">
    <property type="entry name" value="Dimeric alpha+beta barrel"/>
    <property type="match status" value="1"/>
</dbReference>
<sequence>MSIYAVTYTYSDDVALRDAERATHREYLAGLAEAGRLVVSGPWGADEPAGALIFFRGDSADEVRALTAEDPFVKVGVVVDQVVREWLPVLGPGKDAFA</sequence>